<feature type="non-terminal residue" evidence="1">
    <location>
        <position position="1"/>
    </location>
</feature>
<evidence type="ECO:0000313" key="1">
    <source>
        <dbReference type="EMBL" id="KYF90575.1"/>
    </source>
</evidence>
<accession>A0A150SDP8</accession>
<reference evidence="1 2" key="1">
    <citation type="submission" date="2014-02" db="EMBL/GenBank/DDBJ databases">
        <title>The small core and large imbalanced accessory genome model reveals a collaborative survival strategy of Sorangium cellulosum strains in nature.</title>
        <authorList>
            <person name="Han K."/>
            <person name="Peng R."/>
            <person name="Blom J."/>
            <person name="Li Y.-Z."/>
        </authorList>
    </citation>
    <scope>NUCLEOTIDE SEQUENCE [LARGE SCALE GENOMIC DNA]</scope>
    <source>
        <strain evidence="1 2">So0011-07</strain>
    </source>
</reference>
<name>A0A150SDP8_SORCE</name>
<proteinExistence type="predicted"/>
<feature type="non-terminal residue" evidence="1">
    <location>
        <position position="200"/>
    </location>
</feature>
<organism evidence="1 2">
    <name type="scientific">Sorangium cellulosum</name>
    <name type="common">Polyangium cellulosum</name>
    <dbReference type="NCBI Taxonomy" id="56"/>
    <lineage>
        <taxon>Bacteria</taxon>
        <taxon>Pseudomonadati</taxon>
        <taxon>Myxococcota</taxon>
        <taxon>Polyangia</taxon>
        <taxon>Polyangiales</taxon>
        <taxon>Polyangiaceae</taxon>
        <taxon>Sorangium</taxon>
    </lineage>
</organism>
<gene>
    <name evidence="1" type="ORF">BE17_45160</name>
</gene>
<dbReference type="EMBL" id="JEMB01001100">
    <property type="protein sequence ID" value="KYF90575.1"/>
    <property type="molecule type" value="Genomic_DNA"/>
</dbReference>
<sequence length="200" mass="21203">GDLEVLGEAVGATIGLTPLWRAGAFLHRMTGAAHTWHAASRWDDALGWAARTARERGRKITSLQAWGHGGWGYMRLGETRLDEDALRPGSPLDGALDDLRGELAGPDALVWLRCCSAFGHTGQAFAKALASRLGCRVAGHTYIIAFYQSGAHSLRPGEAPGWDPREGVRFSGGAPTGALWSSRAAPNTVSCLASDLPPGY</sequence>
<protein>
    <recommendedName>
        <fullName evidence="3">DUF4347 domain-containing protein</fullName>
    </recommendedName>
</protein>
<dbReference type="AlphaFoldDB" id="A0A150SDP8"/>
<evidence type="ECO:0008006" key="3">
    <source>
        <dbReference type="Google" id="ProtNLM"/>
    </source>
</evidence>
<evidence type="ECO:0000313" key="2">
    <source>
        <dbReference type="Proteomes" id="UP000075635"/>
    </source>
</evidence>
<dbReference type="Proteomes" id="UP000075635">
    <property type="component" value="Unassembled WGS sequence"/>
</dbReference>
<comment type="caution">
    <text evidence="1">The sequence shown here is derived from an EMBL/GenBank/DDBJ whole genome shotgun (WGS) entry which is preliminary data.</text>
</comment>